<gene>
    <name evidence="1" type="ORF">METZ01_LOCUS202351</name>
</gene>
<reference evidence="1" key="1">
    <citation type="submission" date="2018-05" db="EMBL/GenBank/DDBJ databases">
        <authorList>
            <person name="Lanie J.A."/>
            <person name="Ng W.-L."/>
            <person name="Kazmierczak K.M."/>
            <person name="Andrzejewski T.M."/>
            <person name="Davidsen T.M."/>
            <person name="Wayne K.J."/>
            <person name="Tettelin H."/>
            <person name="Glass J.I."/>
            <person name="Rusch D."/>
            <person name="Podicherti R."/>
            <person name="Tsui H.-C.T."/>
            <person name="Winkler M.E."/>
        </authorList>
    </citation>
    <scope>NUCLEOTIDE SEQUENCE</scope>
</reference>
<dbReference type="PANTHER" id="PTHR42783:SF3">
    <property type="entry name" value="GLUTAMATE SYNTHASE [NADPH] SMALL CHAIN-RELATED"/>
    <property type="match status" value="1"/>
</dbReference>
<sequence length="500" mass="54699">MNSPAKTGQVSNTTEATYWRSIGEAAGTPEHADWTDREFPEGASELPEDFSRRDFLKLMGASAGLAGAGMLGVGCRRPEEHIVPFGTEQAQGQDYVHGVPMYFATAMPTRTGAIPLVVESNEGRPTKVEGNPDHPDSNGATDLFAQASILNLYDPDRARQYTKHGKTMSKADTVEELKKLAADDKKTAFLMPAANSPSRERLITEIKESRGENVRFYVHEAIDFGVHQRAATAAFGKSVRPYWKLDQASVILSLDCDFIGTEEESARYIRDFARGRKLAKNNDSMSRLYVMEALMSQTGANADHRLRANASSIATAVKLIANELGITVDGDVGQLTADQKKWMAGCVKDLRAHNGKGLVVAGYRQPEAVHQLIHQINDVLENNGKTVVFLPADDAAKNIEGDLSDLKSDLGKIDRVINLGCNPFYDGAVDLNWSDAAKKKTAFRLSDFAQDESHEKYGIVAPRAHYLESWGDARTSDGTVVPIQPLIAPLFDAMSELEVL</sequence>
<proteinExistence type="predicted"/>
<dbReference type="PROSITE" id="PS51318">
    <property type="entry name" value="TAT"/>
    <property type="match status" value="1"/>
</dbReference>
<dbReference type="PANTHER" id="PTHR42783">
    <property type="entry name" value="GLUTAMATE SYNTHASE [NADPH] SMALL CHAIN"/>
    <property type="match status" value="1"/>
</dbReference>
<evidence type="ECO:0008006" key="2">
    <source>
        <dbReference type="Google" id="ProtNLM"/>
    </source>
</evidence>
<dbReference type="SUPFAM" id="SSF53706">
    <property type="entry name" value="Formate dehydrogenase/DMSO reductase, domains 1-3"/>
    <property type="match status" value="1"/>
</dbReference>
<dbReference type="NCBIfam" id="TIGR04519">
    <property type="entry name" value="MoCo_extend_TAT"/>
    <property type="match status" value="1"/>
</dbReference>
<dbReference type="InterPro" id="IPR030948">
    <property type="entry name" value="TAT_var_transloc_signal_dom"/>
</dbReference>
<dbReference type="Gene3D" id="2.20.25.90">
    <property type="entry name" value="ADC-like domains"/>
    <property type="match status" value="1"/>
</dbReference>
<evidence type="ECO:0000313" key="1">
    <source>
        <dbReference type="EMBL" id="SVB49497.1"/>
    </source>
</evidence>
<name>A0A382EHZ3_9ZZZZ</name>
<organism evidence="1">
    <name type="scientific">marine metagenome</name>
    <dbReference type="NCBI Taxonomy" id="408172"/>
    <lineage>
        <taxon>unclassified sequences</taxon>
        <taxon>metagenomes</taxon>
        <taxon>ecological metagenomes</taxon>
    </lineage>
</organism>
<dbReference type="AlphaFoldDB" id="A0A382EHZ3"/>
<protein>
    <recommendedName>
        <fullName evidence="2">Molybdopterin oxidoreductase domain-containing protein</fullName>
    </recommendedName>
</protein>
<accession>A0A382EHZ3</accession>
<feature type="non-terminal residue" evidence="1">
    <location>
        <position position="500"/>
    </location>
</feature>
<dbReference type="InterPro" id="IPR006311">
    <property type="entry name" value="TAT_signal"/>
</dbReference>
<dbReference type="EMBL" id="UINC01044270">
    <property type="protein sequence ID" value="SVB49497.1"/>
    <property type="molecule type" value="Genomic_DNA"/>
</dbReference>